<comment type="subcellular location">
    <subcellularLocation>
        <location evidence="1">Virion</location>
    </subcellularLocation>
</comment>
<sequence>MIKKLAFCGALAVLAIAAVMLSAPIADVLHPMVAVATHHLPTPAMAMVAVLGAQRPALMSRKALMPGVSLASLTANQPLGVCGSVRNDIDAGKIEALLKDVKSELSKVGDDVKRTAEDALKQSKDAGSLSQETKQKADELLMAQGKLSAAHDKLSEKLEQLSTRSTDLEQKIANRRQGGDAAPKSLGQLVGENEKIKAFAAAGGAGTVKVSVQNAITSAGNSGGALIVPQRDTEIVGLPRRRMTIRQLLQVGSTNSNSIEYARMITRTNAAAAVAEGAQKPESNYVWEPRDAPVRTIAHWVAVSRQAMDDIPQLQSEIDGELTYGLDFVEEAEILKGDGTGQHLLGLVPQATDYVAPAITVPNMTKIDVLRLALLQASLAEYPADGIVLHPTDWADIELTKDGENRYIFANVIQLAGPQLWGRPVIDTQAMSLDEFLVGAFKMAAKVWDRMDTEVLISSEDRDNFIKNMLTVRAEKRLALAVKRPAAMVTGDFSDILTAAGG</sequence>
<dbReference type="HOGENOM" id="CLU_051005_0_0_5"/>
<name>S3I8P8_9HYPH</name>
<dbReference type="InterPro" id="IPR054612">
    <property type="entry name" value="Phage_capsid-like_C"/>
</dbReference>
<keyword evidence="2" id="KW-0732">Signal</keyword>
<evidence type="ECO:0000313" key="4">
    <source>
        <dbReference type="EMBL" id="EPE95718.1"/>
    </source>
</evidence>
<dbReference type="Gene3D" id="3.30.2320.10">
    <property type="entry name" value="hypothetical protein PF0899 domain"/>
    <property type="match status" value="1"/>
</dbReference>
<feature type="domain" description="Phage capsid-like C-terminal" evidence="3">
    <location>
        <begin position="223"/>
        <end position="493"/>
    </location>
</feature>
<dbReference type="NCBIfam" id="TIGR01554">
    <property type="entry name" value="major_cap_HK97"/>
    <property type="match status" value="1"/>
</dbReference>
<organism evidence="4 5">
    <name type="scientific">Rhizobium grahamii CCGE 502</name>
    <dbReference type="NCBI Taxonomy" id="990285"/>
    <lineage>
        <taxon>Bacteria</taxon>
        <taxon>Pseudomonadati</taxon>
        <taxon>Pseudomonadota</taxon>
        <taxon>Alphaproteobacteria</taxon>
        <taxon>Hyphomicrobiales</taxon>
        <taxon>Rhizobiaceae</taxon>
        <taxon>Rhizobium/Agrobacterium group</taxon>
        <taxon>Rhizobium</taxon>
    </lineage>
</organism>
<comment type="caution">
    <text evidence="4">The sequence shown here is derived from an EMBL/GenBank/DDBJ whole genome shotgun (WGS) entry which is preliminary data.</text>
</comment>
<dbReference type="AlphaFoldDB" id="S3I8P8"/>
<reference evidence="4 5" key="1">
    <citation type="journal article" date="2012" name="J. Bacteriol.">
        <title>Genome sequence of Rhizobium grahamii CCGE502, a broad-host-range symbiont with low nodulation competitiveness in Phaseolus vulgaris.</title>
        <authorList>
            <person name="Althabegoiti M.J."/>
            <person name="Lozano L."/>
            <person name="Torres-Tejerizo G."/>
            <person name="Ormeno-Orrillo E."/>
            <person name="Rogel M.A."/>
            <person name="Gonzalez V."/>
            <person name="Martinez-Romero E."/>
        </authorList>
    </citation>
    <scope>NUCLEOTIDE SEQUENCE [LARGE SCALE GENOMIC DNA]</scope>
    <source>
        <strain evidence="4 5">CCGE 502</strain>
    </source>
</reference>
<keyword evidence="5" id="KW-1185">Reference proteome</keyword>
<feature type="signal peptide" evidence="2">
    <location>
        <begin position="1"/>
        <end position="25"/>
    </location>
</feature>
<dbReference type="InterPro" id="IPR024455">
    <property type="entry name" value="Phage_capsid"/>
</dbReference>
<dbReference type="Pfam" id="PF05065">
    <property type="entry name" value="Phage_capsid"/>
    <property type="match status" value="1"/>
</dbReference>
<dbReference type="RefSeq" id="WP_016556500.1">
    <property type="nucleotide sequence ID" value="NZ_AEYE02000029.1"/>
</dbReference>
<dbReference type="EMBL" id="AEYE02000029">
    <property type="protein sequence ID" value="EPE95718.1"/>
    <property type="molecule type" value="Genomic_DNA"/>
</dbReference>
<dbReference type="Proteomes" id="UP000014411">
    <property type="component" value="Unassembled WGS sequence"/>
</dbReference>
<protein>
    <submittedName>
        <fullName evidence="4">HK97 family phage major capsid protein</fullName>
    </submittedName>
</protein>
<evidence type="ECO:0000256" key="1">
    <source>
        <dbReference type="ARBA" id="ARBA00004328"/>
    </source>
</evidence>
<gene>
    <name evidence="4" type="ORF">RGCCGE502_22750</name>
</gene>
<accession>S3I8P8</accession>
<feature type="chain" id="PRO_5004509743" evidence="2">
    <location>
        <begin position="26"/>
        <end position="502"/>
    </location>
</feature>
<proteinExistence type="predicted"/>
<evidence type="ECO:0000259" key="3">
    <source>
        <dbReference type="Pfam" id="PF05065"/>
    </source>
</evidence>
<dbReference type="SUPFAM" id="SSF56563">
    <property type="entry name" value="Major capsid protein gp5"/>
    <property type="match status" value="1"/>
</dbReference>
<dbReference type="Gene3D" id="3.30.2400.10">
    <property type="entry name" value="Major capsid protein gp5"/>
    <property type="match status" value="1"/>
</dbReference>
<dbReference type="STRING" id="990285.RGCCGE502_22750"/>
<dbReference type="eggNOG" id="COG4653">
    <property type="taxonomic scope" value="Bacteria"/>
</dbReference>
<evidence type="ECO:0000313" key="5">
    <source>
        <dbReference type="Proteomes" id="UP000014411"/>
    </source>
</evidence>
<evidence type="ECO:0000256" key="2">
    <source>
        <dbReference type="SAM" id="SignalP"/>
    </source>
</evidence>